<protein>
    <submittedName>
        <fullName evidence="5">Nesprin-1</fullName>
    </submittedName>
</protein>
<dbReference type="AlphaFoldDB" id="A0A4Z2HRN5"/>
<dbReference type="PANTHER" id="PTHR14514:SF3">
    <property type="entry name" value="NESPRIN-1"/>
    <property type="match status" value="1"/>
</dbReference>
<evidence type="ECO:0000256" key="3">
    <source>
        <dbReference type="ARBA" id="ARBA00022737"/>
    </source>
</evidence>
<keyword evidence="6" id="KW-1185">Reference proteome</keyword>
<keyword evidence="4" id="KW-0472">Membrane</keyword>
<comment type="caution">
    <text evidence="5">The sequence shown here is derived from an EMBL/GenBank/DDBJ whole genome shotgun (WGS) entry which is preliminary data.</text>
</comment>
<keyword evidence="2" id="KW-0597">Phosphoprotein</keyword>
<organism evidence="5 6">
    <name type="scientific">Liparis tanakae</name>
    <name type="common">Tanaka's snailfish</name>
    <dbReference type="NCBI Taxonomy" id="230148"/>
    <lineage>
        <taxon>Eukaryota</taxon>
        <taxon>Metazoa</taxon>
        <taxon>Chordata</taxon>
        <taxon>Craniata</taxon>
        <taxon>Vertebrata</taxon>
        <taxon>Euteleostomi</taxon>
        <taxon>Actinopterygii</taxon>
        <taxon>Neopterygii</taxon>
        <taxon>Teleostei</taxon>
        <taxon>Neoteleostei</taxon>
        <taxon>Acanthomorphata</taxon>
        <taxon>Eupercaria</taxon>
        <taxon>Perciformes</taxon>
        <taxon>Cottioidei</taxon>
        <taxon>Cottales</taxon>
        <taxon>Liparidae</taxon>
        <taxon>Liparis</taxon>
    </lineage>
</organism>
<evidence type="ECO:0000313" key="5">
    <source>
        <dbReference type="EMBL" id="TNN68509.1"/>
    </source>
</evidence>
<comment type="subcellular location">
    <subcellularLocation>
        <location evidence="1">Endomembrane system</location>
    </subcellularLocation>
</comment>
<sequence>MTDGQVSPALEEIRRLRRSWMDLGQRAEDLEAQRGEDMQRSVEYQEIVVAVEELFHQVSREWDYLARADTESTSEHLEALRKLSIDLEEQRTTLEDLREQRQAILPRLSLLDKELIKQQVELHFCSSSAAS</sequence>
<dbReference type="PANTHER" id="PTHR14514">
    <property type="entry name" value="PKA ANCHORING PROTEIN"/>
    <property type="match status" value="1"/>
</dbReference>
<name>A0A4Z2HRN5_9TELE</name>
<gene>
    <name evidence="5" type="primary">SYNE1_18</name>
    <name evidence="5" type="ORF">EYF80_021294</name>
</gene>
<reference evidence="5 6" key="1">
    <citation type="submission" date="2019-03" db="EMBL/GenBank/DDBJ databases">
        <title>First draft genome of Liparis tanakae, snailfish: a comprehensive survey of snailfish specific genes.</title>
        <authorList>
            <person name="Kim W."/>
            <person name="Song I."/>
            <person name="Jeong J.-H."/>
            <person name="Kim D."/>
            <person name="Kim S."/>
            <person name="Ryu S."/>
            <person name="Song J.Y."/>
            <person name="Lee S.K."/>
        </authorList>
    </citation>
    <scope>NUCLEOTIDE SEQUENCE [LARGE SCALE GENOMIC DNA]</scope>
    <source>
        <tissue evidence="5">Muscle</tissue>
    </source>
</reference>
<evidence type="ECO:0000256" key="1">
    <source>
        <dbReference type="ARBA" id="ARBA00004308"/>
    </source>
</evidence>
<dbReference type="OrthoDB" id="10502262at2759"/>
<evidence type="ECO:0000313" key="6">
    <source>
        <dbReference type="Proteomes" id="UP000314294"/>
    </source>
</evidence>
<dbReference type="Proteomes" id="UP000314294">
    <property type="component" value="Unassembled WGS sequence"/>
</dbReference>
<proteinExistence type="predicted"/>
<evidence type="ECO:0000256" key="2">
    <source>
        <dbReference type="ARBA" id="ARBA00022553"/>
    </source>
</evidence>
<accession>A0A4Z2HRN5</accession>
<dbReference type="EMBL" id="SRLO01000189">
    <property type="protein sequence ID" value="TNN68509.1"/>
    <property type="molecule type" value="Genomic_DNA"/>
</dbReference>
<evidence type="ECO:0000256" key="4">
    <source>
        <dbReference type="ARBA" id="ARBA00023136"/>
    </source>
</evidence>
<keyword evidence="3" id="KW-0677">Repeat</keyword>